<dbReference type="Proteomes" id="UP001342314">
    <property type="component" value="Unassembled WGS sequence"/>
</dbReference>
<evidence type="ECO:0000313" key="4">
    <source>
        <dbReference type="Proteomes" id="UP001342314"/>
    </source>
</evidence>
<feature type="compositionally biased region" description="Low complexity" evidence="1">
    <location>
        <begin position="161"/>
        <end position="176"/>
    </location>
</feature>
<dbReference type="EMBL" id="BQKY01000006">
    <property type="protein sequence ID" value="GJN90159.1"/>
    <property type="molecule type" value="Genomic_DNA"/>
</dbReference>
<feature type="signal peptide" evidence="2">
    <location>
        <begin position="1"/>
        <end position="20"/>
    </location>
</feature>
<feature type="region of interest" description="Disordered" evidence="1">
    <location>
        <begin position="138"/>
        <end position="181"/>
    </location>
</feature>
<feature type="chain" id="PRO_5043585239" evidence="2">
    <location>
        <begin position="21"/>
        <end position="367"/>
    </location>
</feature>
<reference evidence="3 4" key="1">
    <citation type="submission" date="2021-12" db="EMBL/GenBank/DDBJ databases">
        <title>High titer production of polyol ester of fatty acids by Rhodotorula paludigena BS15 towards product separation-free biomass refinery.</title>
        <authorList>
            <person name="Mano J."/>
            <person name="Ono H."/>
            <person name="Tanaka T."/>
            <person name="Naito K."/>
            <person name="Sushida H."/>
            <person name="Ike M."/>
            <person name="Tokuyasu K."/>
            <person name="Kitaoka M."/>
        </authorList>
    </citation>
    <scope>NUCLEOTIDE SEQUENCE [LARGE SCALE GENOMIC DNA]</scope>
    <source>
        <strain evidence="3 4">BS15</strain>
    </source>
</reference>
<evidence type="ECO:0000313" key="3">
    <source>
        <dbReference type="EMBL" id="GJN90159.1"/>
    </source>
</evidence>
<sequence length="367" mass="34157">MRFSLTAVCTSLLLATGIAAQGTLVDSILSEATAAIGTDGGALSSLIGGSGVFGPGASDIFPSATGGSLPPALASLTSQYGSILAGGALPTGSALSSELGVLRSALANPTISSYIYANPSLSALARGALGIIGGASDGSSAGTGGQPTSADGNSAGGNSAGGNTASGSSNPGSGAATLSLGKAAQSESAGVDGLDDFGLTLEDAGSIDTASLADAATSALGGVDTSSLAGVATSVWAEASGDVGSGISAAESWLDGASIPTAAASLTSQYGGLISSVLANPAGAQSLISSALQNPDVSSVLAGNPQLSSLLAQATGLIGGGNGESSGNSNSNSEDDSPGDGAMGLRVATSAVVLIAGAMAGAVAVTL</sequence>
<dbReference type="AlphaFoldDB" id="A0AAV5GI82"/>
<keyword evidence="4" id="KW-1185">Reference proteome</keyword>
<evidence type="ECO:0000256" key="1">
    <source>
        <dbReference type="SAM" id="MobiDB-lite"/>
    </source>
</evidence>
<gene>
    <name evidence="3" type="ORF">Rhopal_003158-T1</name>
</gene>
<name>A0AAV5GI82_9BASI</name>
<protein>
    <submittedName>
        <fullName evidence="3">Uncharacterized protein</fullName>
    </submittedName>
</protein>
<organism evidence="3 4">
    <name type="scientific">Rhodotorula paludigena</name>
    <dbReference type="NCBI Taxonomy" id="86838"/>
    <lineage>
        <taxon>Eukaryota</taxon>
        <taxon>Fungi</taxon>
        <taxon>Dikarya</taxon>
        <taxon>Basidiomycota</taxon>
        <taxon>Pucciniomycotina</taxon>
        <taxon>Microbotryomycetes</taxon>
        <taxon>Sporidiobolales</taxon>
        <taxon>Sporidiobolaceae</taxon>
        <taxon>Rhodotorula</taxon>
    </lineage>
</organism>
<accession>A0AAV5GI82</accession>
<proteinExistence type="predicted"/>
<feature type="region of interest" description="Disordered" evidence="1">
    <location>
        <begin position="321"/>
        <end position="342"/>
    </location>
</feature>
<evidence type="ECO:0000256" key="2">
    <source>
        <dbReference type="SAM" id="SignalP"/>
    </source>
</evidence>
<comment type="caution">
    <text evidence="3">The sequence shown here is derived from an EMBL/GenBank/DDBJ whole genome shotgun (WGS) entry which is preliminary data.</text>
</comment>
<keyword evidence="2" id="KW-0732">Signal</keyword>